<accession>A0A845L0Q1</accession>
<keyword evidence="2" id="KW-1185">Reference proteome</keyword>
<dbReference type="RefSeq" id="WP_161254008.1">
    <property type="nucleotide sequence ID" value="NZ_WXEY01000001.1"/>
</dbReference>
<reference evidence="1 2" key="1">
    <citation type="submission" date="2020-01" db="EMBL/GenBank/DDBJ databases">
        <title>Whole-genome sequence of Heliobacterium undosum DSM 13378.</title>
        <authorList>
            <person name="Kyndt J.A."/>
            <person name="Meyer T.E."/>
        </authorList>
    </citation>
    <scope>NUCLEOTIDE SEQUENCE [LARGE SCALE GENOMIC DNA]</scope>
    <source>
        <strain evidence="1 2">DSM 13378</strain>
    </source>
</reference>
<evidence type="ECO:0000313" key="2">
    <source>
        <dbReference type="Proteomes" id="UP000463470"/>
    </source>
</evidence>
<comment type="caution">
    <text evidence="1">The sequence shown here is derived from an EMBL/GenBank/DDBJ whole genome shotgun (WGS) entry which is preliminary data.</text>
</comment>
<evidence type="ECO:0000313" key="1">
    <source>
        <dbReference type="EMBL" id="MZP28499.1"/>
    </source>
</evidence>
<gene>
    <name evidence="1" type="ORF">GTO91_02010</name>
</gene>
<name>A0A845L0Q1_9FIRM</name>
<dbReference type="Proteomes" id="UP000463470">
    <property type="component" value="Unassembled WGS sequence"/>
</dbReference>
<dbReference type="EMBL" id="WXEY01000001">
    <property type="protein sequence ID" value="MZP28499.1"/>
    <property type="molecule type" value="Genomic_DNA"/>
</dbReference>
<dbReference type="AlphaFoldDB" id="A0A845L0Q1"/>
<sequence length="46" mass="5208">MDKGMPFANLSEDQLQALYKAEQQLNAQLAGNDEIIVLAYKNEKPR</sequence>
<dbReference type="OrthoDB" id="2085963at2"/>
<proteinExistence type="predicted"/>
<organism evidence="1 2">
    <name type="scientific">Heliomicrobium undosum</name>
    <dbReference type="NCBI Taxonomy" id="121734"/>
    <lineage>
        <taxon>Bacteria</taxon>
        <taxon>Bacillati</taxon>
        <taxon>Bacillota</taxon>
        <taxon>Clostridia</taxon>
        <taxon>Eubacteriales</taxon>
        <taxon>Heliobacteriaceae</taxon>
        <taxon>Heliomicrobium</taxon>
    </lineage>
</organism>
<protein>
    <submittedName>
        <fullName evidence="1">Uncharacterized protein</fullName>
    </submittedName>
</protein>